<dbReference type="RefSeq" id="NP_982929.1">
    <property type="nucleotide sequence ID" value="NM_208282.1"/>
</dbReference>
<dbReference type="GO" id="GO:0005783">
    <property type="term" value="C:endoplasmic reticulum"/>
    <property type="evidence" value="ECO:0000318"/>
    <property type="project" value="GO_Central"/>
</dbReference>
<keyword evidence="9" id="KW-1185">Reference proteome</keyword>
<dbReference type="InParanoid" id="Q75DN5"/>
<accession>Q75DN5</accession>
<keyword evidence="3" id="KW-0547">Nucleotide-binding</keyword>
<gene>
    <name evidence="8" type="ORF">AGOS_ABL018C</name>
</gene>
<dbReference type="EMBL" id="AE016815">
    <property type="protein sequence ID" value="AAS50753.1"/>
    <property type="molecule type" value="Genomic_DNA"/>
</dbReference>
<dbReference type="GO" id="GO:0005886">
    <property type="term" value="C:plasma membrane"/>
    <property type="evidence" value="ECO:0000318"/>
    <property type="project" value="GO_Central"/>
</dbReference>
<dbReference type="GO" id="GO:0005524">
    <property type="term" value="F:ATP binding"/>
    <property type="evidence" value="ECO:0007669"/>
    <property type="project" value="UniProtKB-KW"/>
</dbReference>
<evidence type="ECO:0000313" key="8">
    <source>
        <dbReference type="EMBL" id="AAS50753.1"/>
    </source>
</evidence>
<evidence type="ECO:0000256" key="5">
    <source>
        <dbReference type="ARBA" id="ARBA00036813"/>
    </source>
</evidence>
<dbReference type="STRING" id="284811.Q75DN5"/>
<evidence type="ECO:0000313" key="9">
    <source>
        <dbReference type="Proteomes" id="UP000000591"/>
    </source>
</evidence>
<evidence type="ECO:0000256" key="1">
    <source>
        <dbReference type="ARBA" id="ARBA00006432"/>
    </source>
</evidence>
<dbReference type="PROSITE" id="PS00455">
    <property type="entry name" value="AMP_BINDING"/>
    <property type="match status" value="1"/>
</dbReference>
<protein>
    <submittedName>
        <fullName evidence="8">ABL018Cp</fullName>
    </submittedName>
</protein>
<keyword evidence="2" id="KW-0436">Ligase</keyword>
<proteinExistence type="inferred from homology"/>
<organism evidence="8 9">
    <name type="scientific">Eremothecium gossypii (strain ATCC 10895 / CBS 109.51 / FGSC 9923 / NRRL Y-1056)</name>
    <name type="common">Yeast</name>
    <name type="synonym">Ashbya gossypii</name>
    <dbReference type="NCBI Taxonomy" id="284811"/>
    <lineage>
        <taxon>Eukaryota</taxon>
        <taxon>Fungi</taxon>
        <taxon>Dikarya</taxon>
        <taxon>Ascomycota</taxon>
        <taxon>Saccharomycotina</taxon>
        <taxon>Saccharomycetes</taxon>
        <taxon>Saccharomycetales</taxon>
        <taxon>Saccharomycetaceae</taxon>
        <taxon>Eremothecium</taxon>
    </lineage>
</organism>
<dbReference type="GeneID" id="4619021"/>
<feature type="domain" description="AMP-dependent synthetase/ligase" evidence="7">
    <location>
        <begin position="85"/>
        <end position="518"/>
    </location>
</feature>
<comment type="catalytic activity">
    <reaction evidence="5">
        <text>a long-chain fatty acid + ATP + CoA = a long-chain fatty acyl-CoA + AMP + diphosphate</text>
        <dbReference type="Rhea" id="RHEA:15421"/>
        <dbReference type="ChEBI" id="CHEBI:30616"/>
        <dbReference type="ChEBI" id="CHEBI:33019"/>
        <dbReference type="ChEBI" id="CHEBI:57287"/>
        <dbReference type="ChEBI" id="CHEBI:57560"/>
        <dbReference type="ChEBI" id="CHEBI:83139"/>
        <dbReference type="ChEBI" id="CHEBI:456215"/>
        <dbReference type="EC" id="6.2.1.3"/>
    </reaction>
</comment>
<dbReference type="OMA" id="RWEPVFH"/>
<dbReference type="GO" id="GO:0035336">
    <property type="term" value="P:long-chain fatty-acyl-CoA metabolic process"/>
    <property type="evidence" value="ECO:0000318"/>
    <property type="project" value="GO_Central"/>
</dbReference>
<evidence type="ECO:0000256" key="6">
    <source>
        <dbReference type="SAM" id="MobiDB-lite"/>
    </source>
</evidence>
<feature type="region of interest" description="Disordered" evidence="6">
    <location>
        <begin position="1"/>
        <end position="24"/>
    </location>
</feature>
<dbReference type="GO" id="GO:0004467">
    <property type="term" value="F:long-chain fatty acid-CoA ligase activity"/>
    <property type="evidence" value="ECO:0000318"/>
    <property type="project" value="GO_Central"/>
</dbReference>
<dbReference type="GO" id="GO:0005811">
    <property type="term" value="C:lipid droplet"/>
    <property type="evidence" value="ECO:0000318"/>
    <property type="project" value="GO_Central"/>
</dbReference>
<dbReference type="Pfam" id="PF00501">
    <property type="entry name" value="AMP-binding"/>
    <property type="match status" value="1"/>
</dbReference>
<dbReference type="Proteomes" id="UP000000591">
    <property type="component" value="Chromosome II"/>
</dbReference>
<dbReference type="HOGENOM" id="CLU_000022_45_2_1"/>
<dbReference type="InterPro" id="IPR000873">
    <property type="entry name" value="AMP-dep_synth/lig_dom"/>
</dbReference>
<dbReference type="InterPro" id="IPR020845">
    <property type="entry name" value="AMP-binding_CS"/>
</dbReference>
<comment type="similarity">
    <text evidence="1">Belongs to the ATP-dependent AMP-binding enzyme family.</text>
</comment>
<dbReference type="FunCoup" id="Q75DN5">
    <property type="interactions" value="902"/>
</dbReference>
<dbReference type="OrthoDB" id="1700726at2759"/>
<keyword evidence="4" id="KW-0067">ATP-binding</keyword>
<dbReference type="GO" id="GO:0001676">
    <property type="term" value="P:long-chain fatty acid metabolic process"/>
    <property type="evidence" value="ECO:0000318"/>
    <property type="project" value="GO_Central"/>
</dbReference>
<dbReference type="Gene3D" id="3.40.50.12780">
    <property type="entry name" value="N-terminal domain of ligase-like"/>
    <property type="match status" value="1"/>
</dbReference>
<dbReference type="AlphaFoldDB" id="Q75DN5"/>
<name>Q75DN5_EREGS</name>
<dbReference type="PANTHER" id="PTHR43272">
    <property type="entry name" value="LONG-CHAIN-FATTY-ACID--COA LIGASE"/>
    <property type="match status" value="1"/>
</dbReference>
<evidence type="ECO:0000259" key="7">
    <source>
        <dbReference type="Pfam" id="PF00501"/>
    </source>
</evidence>
<dbReference type="KEGG" id="ago:AGOS_ABL018C"/>
<dbReference type="InterPro" id="IPR042099">
    <property type="entry name" value="ANL_N_sf"/>
</dbReference>
<sequence length="697" mass="77529">MKSASVIVGEPAGPHETAPRRNSKCPDAVVERPLGFSCNTVYEFALEAMERGGRQRAMGWRETVEIHEDRKMVTKVVDGKETEVEKTWLYYEMGPYQYVTYDQLHVEMHDYGRGMVKMGLQPGGEDRLHIFGATSHRWMRTFLAAQSQAITVVTAYDTLGESGLIYSLQQTGSKAIFVDNNLLEKLVKPVQEIPDLKYVIHADPLDPEDKRYGGRMYSDAQKAIDRMKEVRPDIEVYSMDEVVELGSLCRDSIFVHRPRKKDLACIMYTSGSTGDPKGVSLTHANIVAGIGGVSVVINRAIVKPDDRVIAFLPLAHIFELVFELTCLYWGALIGYGSVKTLSEASVRNCKGDMKEFRPSVMVGVAAVWEGVRKAIVAQVTKLPPFKQKIFWAAYHTKLRMKKCHIPGGDLIGSMIFKKVRETTGGNLRYILNGGSPLSRDTQVFISNLICPVLIGYGLTETVANGCIVPPHHFKYGVVGDILGSLTVKLVDVEELGYLAKNNQGELWVKGPAVFKDYLQNEAETAAALEDGWFKTGDIAEWTKKGQLRLIDRKKNLVKTLNGEYIALEKLECIYRSNKYVANICVYADQTKVKPIAIVVPNVNAVTDLAISLGLIKDGCEVRDVYDSKKLKKVILDDMHKTAKGQGLGGIELILGFVIFDDEWTPQNGYVTSAQKLQRRKILSAVQSEVDALYAANS</sequence>
<evidence type="ECO:0000256" key="4">
    <source>
        <dbReference type="ARBA" id="ARBA00022840"/>
    </source>
</evidence>
<dbReference type="SUPFAM" id="SSF56801">
    <property type="entry name" value="Acetyl-CoA synthetase-like"/>
    <property type="match status" value="1"/>
</dbReference>
<evidence type="ECO:0000256" key="2">
    <source>
        <dbReference type="ARBA" id="ARBA00022598"/>
    </source>
</evidence>
<dbReference type="PANTHER" id="PTHR43272:SF83">
    <property type="entry name" value="ACYL-COA SYNTHETASE LONG-CHAIN, ISOFORM J"/>
    <property type="match status" value="1"/>
</dbReference>
<reference evidence="8 9" key="1">
    <citation type="journal article" date="2004" name="Science">
        <title>The Ashbya gossypii genome as a tool for mapping the ancient Saccharomyces cerevisiae genome.</title>
        <authorList>
            <person name="Dietrich F.S."/>
            <person name="Voegeli S."/>
            <person name="Brachat S."/>
            <person name="Lerch A."/>
            <person name="Gates K."/>
            <person name="Steiner S."/>
            <person name="Mohr C."/>
            <person name="Pohlmann R."/>
            <person name="Luedi P."/>
            <person name="Choi S."/>
            <person name="Wing R.A."/>
            <person name="Flavier A."/>
            <person name="Gaffney T.D."/>
            <person name="Philippsen P."/>
        </authorList>
    </citation>
    <scope>NUCLEOTIDE SEQUENCE [LARGE SCALE GENOMIC DNA]</scope>
    <source>
        <strain evidence="9">ATCC 10895 / CBS 109.51 / FGSC 9923 / NRRL Y-1056</strain>
    </source>
</reference>
<dbReference type="eggNOG" id="KOG1180">
    <property type="taxonomic scope" value="Eukaryota"/>
</dbReference>
<evidence type="ECO:0000256" key="3">
    <source>
        <dbReference type="ARBA" id="ARBA00022741"/>
    </source>
</evidence>
<reference evidence="9" key="2">
    <citation type="journal article" date="2013" name="G3 (Bethesda)">
        <title>Genomes of Ashbya fungi isolated from insects reveal four mating-type loci, numerous translocations, lack of transposons, and distinct gene duplications.</title>
        <authorList>
            <person name="Dietrich F.S."/>
            <person name="Voegeli S."/>
            <person name="Kuo S."/>
            <person name="Philippsen P."/>
        </authorList>
    </citation>
    <scope>GENOME REANNOTATION</scope>
    <source>
        <strain evidence="9">ATCC 10895 / CBS 109.51 / FGSC 9923 / NRRL Y-1056</strain>
    </source>
</reference>